<evidence type="ECO:0000256" key="1">
    <source>
        <dbReference type="SAM" id="MobiDB-lite"/>
    </source>
</evidence>
<organism evidence="2 3">
    <name type="scientific">Marinilactibacillus piezotolerans</name>
    <dbReference type="NCBI Taxonomy" id="258723"/>
    <lineage>
        <taxon>Bacteria</taxon>
        <taxon>Bacillati</taxon>
        <taxon>Bacillota</taxon>
        <taxon>Bacilli</taxon>
        <taxon>Lactobacillales</taxon>
        <taxon>Carnobacteriaceae</taxon>
        <taxon>Marinilactibacillus</taxon>
    </lineage>
</organism>
<feature type="region of interest" description="Disordered" evidence="1">
    <location>
        <begin position="25"/>
        <end position="46"/>
    </location>
</feature>
<keyword evidence="3" id="KW-1185">Reference proteome</keyword>
<evidence type="ECO:0000313" key="3">
    <source>
        <dbReference type="Proteomes" id="UP000199589"/>
    </source>
</evidence>
<dbReference type="PROSITE" id="PS51257">
    <property type="entry name" value="PROKAR_LIPOPROTEIN"/>
    <property type="match status" value="1"/>
</dbReference>
<name>A0A1I3XLJ6_9LACT</name>
<dbReference type="RefSeq" id="WP_091896988.1">
    <property type="nucleotide sequence ID" value="NZ_FOSJ01000015.1"/>
</dbReference>
<feature type="compositionally biased region" description="Low complexity" evidence="1">
    <location>
        <begin position="34"/>
        <end position="44"/>
    </location>
</feature>
<gene>
    <name evidence="2" type="ORF">SAMN04488569_101533</name>
</gene>
<dbReference type="AlphaFoldDB" id="A0A1I3XLJ6"/>
<reference evidence="3" key="1">
    <citation type="submission" date="2016-10" db="EMBL/GenBank/DDBJ databases">
        <authorList>
            <person name="Varghese N."/>
            <person name="Submissions S."/>
        </authorList>
    </citation>
    <scope>NUCLEOTIDE SEQUENCE [LARGE SCALE GENOMIC DNA]</scope>
    <source>
        <strain evidence="3">DSM 16108</strain>
    </source>
</reference>
<accession>A0A1I3XLJ6</accession>
<sequence>MKKHIDRILILSSMVILSACSDSEKASPNKISTEESTMQSSEEISAIRPEEAPSIKLVNAKDGLSTGFDSVYEEVFWDTTENDITYNFPEIHSGDVEVGDNILIDWSMLNPKPTEVSLIEVKNDSEKVNERSITESTSINIGIDEAEIGKQYAVQFSWKKREELIGKSMLNFKFE</sequence>
<protein>
    <recommendedName>
        <fullName evidence="4">Lipoprotein</fullName>
    </recommendedName>
</protein>
<dbReference type="OrthoDB" id="9812621at2"/>
<dbReference type="EMBL" id="FOSJ01000015">
    <property type="protein sequence ID" value="SFK20375.1"/>
    <property type="molecule type" value="Genomic_DNA"/>
</dbReference>
<evidence type="ECO:0000313" key="2">
    <source>
        <dbReference type="EMBL" id="SFK20375.1"/>
    </source>
</evidence>
<evidence type="ECO:0008006" key="4">
    <source>
        <dbReference type="Google" id="ProtNLM"/>
    </source>
</evidence>
<dbReference type="Proteomes" id="UP000199589">
    <property type="component" value="Unassembled WGS sequence"/>
</dbReference>
<proteinExistence type="predicted"/>